<evidence type="ECO:0000313" key="1">
    <source>
        <dbReference type="EMBL" id="KEQ21583.1"/>
    </source>
</evidence>
<evidence type="ECO:0000313" key="2">
    <source>
        <dbReference type="Proteomes" id="UP000028123"/>
    </source>
</evidence>
<comment type="caution">
    <text evidence="1">The sequence shown here is derived from an EMBL/GenBank/DDBJ whole genome shotgun (WGS) entry which is preliminary data.</text>
</comment>
<dbReference type="OrthoDB" id="2044786at2"/>
<protein>
    <submittedName>
        <fullName evidence="1">Uncharacterized protein</fullName>
    </submittedName>
</protein>
<dbReference type="EMBL" id="JNVM01000075">
    <property type="protein sequence ID" value="KEQ21583.1"/>
    <property type="molecule type" value="Genomic_DNA"/>
</dbReference>
<accession>A0A081NT10</accession>
<gene>
    <name evidence="1" type="ORF">ET33_35285</name>
</gene>
<name>A0A081NT10_9BACL</name>
<keyword evidence="2" id="KW-1185">Reference proteome</keyword>
<proteinExistence type="predicted"/>
<sequence>MDYTILPFSRIKHLLPADSWVYTHNERNHGKFEENPVVFFQGNSRLENLNLDRPLDEEHVFLVLVDGNLAVDTYVYNEETDGATCLIVKGDLHAQNMVVGGQEIYVAGNLEVAELFWGEYNHGDLTVAGNAFASVFMDTEEYHVSVRGEQQFSQRISNWDELGDWNDLDEDLLKGVFAQDCVMELDEELTLDREKMLEYFKAGRSVLILDKIKAAEEPDIPFPFDNSEMSTGNLIRLADSVLMPFEAKGSGGKYEFWRDDEFYRVIRSSSEAEYRAVYLQEDRCAVIVETKEEERNGIPNMTLHYRGRYIEGEDTEWYSIDDTSPEPFRLLLQRGWPALLTAVSRFEYYRSYVKPEQISEILSLPLVEPYNDFYDEDKGGFWCGSVYAGFRQPGVVRDGEEKPPCVIVAREQGEDMEIYHFSVEKCVNGSETVEILYQASNGYEHKALPVWDEEKLKIACRLFRIAEKKLFSLNQNLLAGHIPYSAESFAVKYWKEQGYLRIKR</sequence>
<reference evidence="1 2" key="1">
    <citation type="submission" date="2014-06" db="EMBL/GenBank/DDBJ databases">
        <title>Draft genome sequence of Paenibacillus sp. MSt1.</title>
        <authorList>
            <person name="Aw Y.K."/>
            <person name="Ong K.S."/>
            <person name="Gan H.M."/>
            <person name="Lee S.M."/>
        </authorList>
    </citation>
    <scope>NUCLEOTIDE SEQUENCE [LARGE SCALE GENOMIC DNA]</scope>
    <source>
        <strain evidence="1 2">MSt1</strain>
    </source>
</reference>
<dbReference type="Proteomes" id="UP000028123">
    <property type="component" value="Unassembled WGS sequence"/>
</dbReference>
<dbReference type="RefSeq" id="WP_036693988.1">
    <property type="nucleotide sequence ID" value="NZ_JNVM01000075.1"/>
</dbReference>
<dbReference type="eggNOG" id="COG3831">
    <property type="taxonomic scope" value="Bacteria"/>
</dbReference>
<dbReference type="AlphaFoldDB" id="A0A081NT10"/>
<organism evidence="1 2">
    <name type="scientific">Paenibacillus tyrfis</name>
    <dbReference type="NCBI Taxonomy" id="1501230"/>
    <lineage>
        <taxon>Bacteria</taxon>
        <taxon>Bacillati</taxon>
        <taxon>Bacillota</taxon>
        <taxon>Bacilli</taxon>
        <taxon>Bacillales</taxon>
        <taxon>Paenibacillaceae</taxon>
        <taxon>Paenibacillus</taxon>
    </lineage>
</organism>